<dbReference type="PIR" id="F97074">
    <property type="entry name" value="F97074"/>
</dbReference>
<dbReference type="PATRIC" id="fig|272562.8.peg.1622"/>
<name>Q97J69_CLOAB</name>
<proteinExistence type="predicted"/>
<evidence type="ECO:0000313" key="2">
    <source>
        <dbReference type="Proteomes" id="UP000000814"/>
    </source>
</evidence>
<sequence length="188" mass="21783">MLYILIILGAALIVLLGVKLIVRRKDKVALTVSADISYKEVFSEAETKGTRVVDDYGRRYEILINIKVKNSGDNNFEIVSAFMEIEFENGVLYEIRIMPDDLPKMLTEGEMIETNIQKEWIDYENINSFGVMDSKGRHYYLPKEKLDKLWIKSNDLPTTKLEGYEKDNPLKVMEAFEAKDKSTFIRKN</sequence>
<protein>
    <submittedName>
        <fullName evidence="1">Uncharacterized protein</fullName>
    </submittedName>
</protein>
<dbReference type="AlphaFoldDB" id="Q97J69"/>
<dbReference type="KEGG" id="cac:CA_C1417"/>
<gene>
    <name evidence="1" type="ordered locus">CA_C1417</name>
</gene>
<accession>Q97J69</accession>
<keyword evidence="2" id="KW-1185">Reference proteome</keyword>
<dbReference type="OrthoDB" id="1935973at2"/>
<dbReference type="Proteomes" id="UP000000814">
    <property type="component" value="Chromosome"/>
</dbReference>
<dbReference type="HOGENOM" id="CLU_1438760_0_0_9"/>
<dbReference type="RefSeq" id="WP_010964726.1">
    <property type="nucleotide sequence ID" value="NC_003030.1"/>
</dbReference>
<dbReference type="GeneID" id="44997923"/>
<dbReference type="STRING" id="272562.CA_C1417"/>
<organism evidence="1 2">
    <name type="scientific">Clostridium acetobutylicum (strain ATCC 824 / DSM 792 / JCM 1419 / IAM 19013 / LMG 5710 / NBRC 13948 / NRRL B-527 / VKM B-1787 / 2291 / W)</name>
    <dbReference type="NCBI Taxonomy" id="272562"/>
    <lineage>
        <taxon>Bacteria</taxon>
        <taxon>Bacillati</taxon>
        <taxon>Bacillota</taxon>
        <taxon>Clostridia</taxon>
        <taxon>Eubacteriales</taxon>
        <taxon>Clostridiaceae</taxon>
        <taxon>Clostridium</taxon>
    </lineage>
</organism>
<reference evidence="1 2" key="1">
    <citation type="journal article" date="2001" name="J. Bacteriol.">
        <title>Genome sequence and comparative analysis of the solvent-producing bacterium Clostridium acetobutylicum.</title>
        <authorList>
            <person name="Nolling J."/>
            <person name="Breton G."/>
            <person name="Omelchenko M.V."/>
            <person name="Makarova K.S."/>
            <person name="Zeng Q."/>
            <person name="Gibson R."/>
            <person name="Lee H.M."/>
            <person name="Dubois J."/>
            <person name="Qiu D."/>
            <person name="Hitti J."/>
            <person name="Wolf Y.I."/>
            <person name="Tatusov R.L."/>
            <person name="Sabathe F."/>
            <person name="Doucette-Stamm L."/>
            <person name="Soucaille P."/>
            <person name="Daly M.J."/>
            <person name="Bennett G.N."/>
            <person name="Koonin E.V."/>
            <person name="Smith D.R."/>
        </authorList>
    </citation>
    <scope>NUCLEOTIDE SEQUENCE [LARGE SCALE GENOMIC DNA]</scope>
    <source>
        <strain evidence="2">ATCC 824 / DSM 792 / JCM 1419 / LMG 5710 / VKM B-1787</strain>
    </source>
</reference>
<evidence type="ECO:0000313" key="1">
    <source>
        <dbReference type="EMBL" id="AAK79385.1"/>
    </source>
</evidence>
<dbReference type="EMBL" id="AE001437">
    <property type="protein sequence ID" value="AAK79385.1"/>
    <property type="molecule type" value="Genomic_DNA"/>
</dbReference>